<dbReference type="AlphaFoldDB" id="A0A846QGN2"/>
<comment type="catalytic activity">
    <reaction evidence="11">
        <text>ATP + H2O = ADP + phosphate + H(+)</text>
        <dbReference type="Rhea" id="RHEA:13065"/>
        <dbReference type="ChEBI" id="CHEBI:15377"/>
        <dbReference type="ChEBI" id="CHEBI:15378"/>
        <dbReference type="ChEBI" id="CHEBI:30616"/>
        <dbReference type="ChEBI" id="CHEBI:43474"/>
        <dbReference type="ChEBI" id="CHEBI:456216"/>
        <dbReference type="EC" id="5.6.2.4"/>
    </reaction>
</comment>
<evidence type="ECO:0000256" key="11">
    <source>
        <dbReference type="HAMAP-Rule" id="MF_00983"/>
    </source>
</evidence>
<dbReference type="GO" id="GO:0006270">
    <property type="term" value="P:DNA replication initiation"/>
    <property type="evidence" value="ECO:0007669"/>
    <property type="project" value="TreeGrafter"/>
</dbReference>
<keyword evidence="5 11" id="KW-0378">Hydrolase</keyword>
<evidence type="ECO:0000256" key="7">
    <source>
        <dbReference type="ARBA" id="ARBA00022833"/>
    </source>
</evidence>
<dbReference type="SMART" id="SM00487">
    <property type="entry name" value="DEXDc"/>
    <property type="match status" value="1"/>
</dbReference>
<keyword evidence="6 11" id="KW-0347">Helicase</keyword>
<evidence type="ECO:0000256" key="6">
    <source>
        <dbReference type="ARBA" id="ARBA00022806"/>
    </source>
</evidence>
<feature type="domain" description="Helicase C-terminal" evidence="13">
    <location>
        <begin position="507"/>
        <end position="675"/>
    </location>
</feature>
<evidence type="ECO:0000313" key="15">
    <source>
        <dbReference type="Proteomes" id="UP000580856"/>
    </source>
</evidence>
<evidence type="ECO:0000256" key="8">
    <source>
        <dbReference type="ARBA" id="ARBA00022840"/>
    </source>
</evidence>
<dbReference type="Pfam" id="PF17764">
    <property type="entry name" value="PriA_3primeBD"/>
    <property type="match status" value="1"/>
</dbReference>
<dbReference type="PANTHER" id="PTHR30580">
    <property type="entry name" value="PRIMOSOMAL PROTEIN N"/>
    <property type="match status" value="1"/>
</dbReference>
<dbReference type="EMBL" id="JAATJA010000001">
    <property type="protein sequence ID" value="NJB67448.1"/>
    <property type="molecule type" value="Genomic_DNA"/>
</dbReference>
<dbReference type="NCBIfam" id="TIGR00595">
    <property type="entry name" value="priA"/>
    <property type="match status" value="1"/>
</dbReference>
<dbReference type="PROSITE" id="PS51194">
    <property type="entry name" value="HELICASE_CTER"/>
    <property type="match status" value="1"/>
</dbReference>
<dbReference type="Pfam" id="PF18319">
    <property type="entry name" value="Zn_ribbon_PriA"/>
    <property type="match status" value="1"/>
</dbReference>
<feature type="binding site" evidence="11">
    <location>
        <position position="486"/>
    </location>
    <ligand>
        <name>Zn(2+)</name>
        <dbReference type="ChEBI" id="CHEBI:29105"/>
        <label>1</label>
    </ligand>
</feature>
<keyword evidence="9 11" id="KW-0238">DNA-binding</keyword>
<evidence type="ECO:0000256" key="9">
    <source>
        <dbReference type="ARBA" id="ARBA00023125"/>
    </source>
</evidence>
<dbReference type="HAMAP" id="MF_00983">
    <property type="entry name" value="PriA"/>
    <property type="match status" value="1"/>
</dbReference>
<evidence type="ECO:0000256" key="3">
    <source>
        <dbReference type="ARBA" id="ARBA00022723"/>
    </source>
</evidence>
<dbReference type="GO" id="GO:0006302">
    <property type="term" value="P:double-strand break repair"/>
    <property type="evidence" value="ECO:0007669"/>
    <property type="project" value="InterPro"/>
</dbReference>
<dbReference type="Pfam" id="PF00270">
    <property type="entry name" value="DEAD"/>
    <property type="match status" value="1"/>
</dbReference>
<evidence type="ECO:0000259" key="13">
    <source>
        <dbReference type="PROSITE" id="PS51194"/>
    </source>
</evidence>
<accession>A0A846QGN2</accession>
<dbReference type="SMART" id="SM00490">
    <property type="entry name" value="HELICc"/>
    <property type="match status" value="1"/>
</dbReference>
<comment type="caution">
    <text evidence="14">The sequence shown here is derived from an EMBL/GenBank/DDBJ whole genome shotgun (WGS) entry which is preliminary data.</text>
</comment>
<dbReference type="GO" id="GO:1990077">
    <property type="term" value="C:primosome complex"/>
    <property type="evidence" value="ECO:0007669"/>
    <property type="project" value="UniProtKB-UniRule"/>
</dbReference>
<feature type="binding site" evidence="11">
    <location>
        <position position="495"/>
    </location>
    <ligand>
        <name>Zn(2+)</name>
        <dbReference type="ChEBI" id="CHEBI:29105"/>
        <label>2</label>
    </ligand>
</feature>
<protein>
    <recommendedName>
        <fullName evidence="11">Replication restart protein PriA</fullName>
    </recommendedName>
    <alternativeName>
        <fullName evidence="11">ATP-dependent DNA helicase PriA</fullName>
        <ecNumber evidence="11">5.6.2.4</ecNumber>
    </alternativeName>
    <alternativeName>
        <fullName evidence="11">DNA 3'-5' helicase PriA</fullName>
    </alternativeName>
</protein>
<dbReference type="RefSeq" id="WP_167940502.1">
    <property type="nucleotide sequence ID" value="NZ_JAATJA010000001.1"/>
</dbReference>
<evidence type="ECO:0000256" key="1">
    <source>
        <dbReference type="ARBA" id="ARBA00022515"/>
    </source>
</evidence>
<dbReference type="Gene3D" id="3.40.1440.60">
    <property type="entry name" value="PriA, 3(prime) DNA-binding domain"/>
    <property type="match status" value="1"/>
</dbReference>
<keyword evidence="2 11" id="KW-0235">DNA replication</keyword>
<evidence type="ECO:0000259" key="12">
    <source>
        <dbReference type="PROSITE" id="PS51192"/>
    </source>
</evidence>
<evidence type="ECO:0000313" key="14">
    <source>
        <dbReference type="EMBL" id="NJB67448.1"/>
    </source>
</evidence>
<feature type="binding site" evidence="11">
    <location>
        <position position="489"/>
    </location>
    <ligand>
        <name>Zn(2+)</name>
        <dbReference type="ChEBI" id="CHEBI:29105"/>
        <label>1</label>
    </ligand>
</feature>
<evidence type="ECO:0000256" key="5">
    <source>
        <dbReference type="ARBA" id="ARBA00022801"/>
    </source>
</evidence>
<comment type="function">
    <text evidence="11">Initiates the restart of stalled replication forks, which reloads the replicative helicase on sites other than the origin of replication. Recognizes and binds to abandoned replication forks and remodels them to uncover a helicase loading site. Promotes assembly of the primosome at these replication forks.</text>
</comment>
<comment type="catalytic activity">
    <reaction evidence="11">
        <text>Couples ATP hydrolysis with the unwinding of duplex DNA by translocating in the 3'-5' direction.</text>
        <dbReference type="EC" id="5.6.2.4"/>
    </reaction>
</comment>
<dbReference type="GO" id="GO:0016787">
    <property type="term" value="F:hydrolase activity"/>
    <property type="evidence" value="ECO:0007669"/>
    <property type="project" value="UniProtKB-KW"/>
</dbReference>
<dbReference type="GO" id="GO:0043138">
    <property type="term" value="F:3'-5' DNA helicase activity"/>
    <property type="evidence" value="ECO:0007669"/>
    <property type="project" value="UniProtKB-EC"/>
</dbReference>
<dbReference type="InterPro" id="IPR042115">
    <property type="entry name" value="PriA_3primeBD_sf"/>
</dbReference>
<evidence type="ECO:0000256" key="4">
    <source>
        <dbReference type="ARBA" id="ARBA00022741"/>
    </source>
</evidence>
<dbReference type="EC" id="5.6.2.4" evidence="11"/>
<comment type="similarity">
    <text evidence="11">Belongs to the helicase family. PriA subfamily.</text>
</comment>
<dbReference type="InterPro" id="IPR027417">
    <property type="entry name" value="P-loop_NTPase"/>
</dbReference>
<keyword evidence="3 11" id="KW-0479">Metal-binding</keyword>
<dbReference type="GO" id="GO:0008270">
    <property type="term" value="F:zinc ion binding"/>
    <property type="evidence" value="ECO:0007669"/>
    <property type="project" value="UniProtKB-UniRule"/>
</dbReference>
<feature type="binding site" evidence="11">
    <location>
        <position position="526"/>
    </location>
    <ligand>
        <name>Zn(2+)</name>
        <dbReference type="ChEBI" id="CHEBI:29105"/>
        <label>1</label>
    </ligand>
</feature>
<organism evidence="14 15">
    <name type="scientific">Desulfobaculum xiamenense</name>
    <dbReference type="NCBI Taxonomy" id="995050"/>
    <lineage>
        <taxon>Bacteria</taxon>
        <taxon>Pseudomonadati</taxon>
        <taxon>Thermodesulfobacteriota</taxon>
        <taxon>Desulfovibrionia</taxon>
        <taxon>Desulfovibrionales</taxon>
        <taxon>Desulfovibrionaceae</taxon>
        <taxon>Desulfobaculum</taxon>
    </lineage>
</organism>
<dbReference type="GO" id="GO:0006310">
    <property type="term" value="P:DNA recombination"/>
    <property type="evidence" value="ECO:0007669"/>
    <property type="project" value="InterPro"/>
</dbReference>
<dbReference type="GO" id="GO:0003677">
    <property type="term" value="F:DNA binding"/>
    <property type="evidence" value="ECO:0007669"/>
    <property type="project" value="UniProtKB-UniRule"/>
</dbReference>
<keyword evidence="15" id="KW-1185">Reference proteome</keyword>
<evidence type="ECO:0000256" key="10">
    <source>
        <dbReference type="ARBA" id="ARBA00023235"/>
    </source>
</evidence>
<keyword evidence="8 11" id="KW-0067">ATP-binding</keyword>
<dbReference type="InterPro" id="IPR041236">
    <property type="entry name" value="PriA_C"/>
</dbReference>
<dbReference type="SUPFAM" id="SSF52540">
    <property type="entry name" value="P-loop containing nucleoside triphosphate hydrolases"/>
    <property type="match status" value="1"/>
</dbReference>
<proteinExistence type="inferred from homology"/>
<feature type="binding site" evidence="11">
    <location>
        <position position="516"/>
    </location>
    <ligand>
        <name>Zn(2+)</name>
        <dbReference type="ChEBI" id="CHEBI:29105"/>
        <label>2</label>
    </ligand>
</feature>
<keyword evidence="1 11" id="KW-0639">Primosome</keyword>
<keyword evidence="7 11" id="KW-0862">Zinc</keyword>
<feature type="binding site" evidence="11">
    <location>
        <position position="513"/>
    </location>
    <ligand>
        <name>Zn(2+)</name>
        <dbReference type="ChEBI" id="CHEBI:29105"/>
        <label>2</label>
    </ligand>
</feature>
<dbReference type="InterPro" id="IPR001650">
    <property type="entry name" value="Helicase_C-like"/>
</dbReference>
<dbReference type="GO" id="GO:0006269">
    <property type="term" value="P:DNA replication, synthesis of primer"/>
    <property type="evidence" value="ECO:0007669"/>
    <property type="project" value="UniProtKB-KW"/>
</dbReference>
<dbReference type="InterPro" id="IPR040498">
    <property type="entry name" value="PriA_CRR"/>
</dbReference>
<gene>
    <name evidence="11" type="primary">priA</name>
    <name evidence="14" type="ORF">GGQ74_001088</name>
</gene>
<feature type="binding site" evidence="11">
    <location>
        <position position="498"/>
    </location>
    <ligand>
        <name>Zn(2+)</name>
        <dbReference type="ChEBI" id="CHEBI:29105"/>
        <label>2</label>
    </ligand>
</feature>
<evidence type="ECO:0000256" key="2">
    <source>
        <dbReference type="ARBA" id="ARBA00022705"/>
    </source>
</evidence>
<dbReference type="Pfam" id="PF18074">
    <property type="entry name" value="PriA_C"/>
    <property type="match status" value="1"/>
</dbReference>
<feature type="binding site" evidence="11">
    <location>
        <position position="528"/>
    </location>
    <ligand>
        <name>Zn(2+)</name>
        <dbReference type="ChEBI" id="CHEBI:29105"/>
        <label>1</label>
    </ligand>
</feature>
<dbReference type="Proteomes" id="UP000580856">
    <property type="component" value="Unassembled WGS sequence"/>
</dbReference>
<keyword evidence="4 11" id="KW-0547">Nucleotide-binding</keyword>
<comment type="cofactor">
    <cofactor evidence="11">
        <name>Zn(2+)</name>
        <dbReference type="ChEBI" id="CHEBI:29105"/>
    </cofactor>
    <text evidence="11">Binds 2 zinc ions per subunit.</text>
</comment>
<dbReference type="Gene3D" id="3.40.50.300">
    <property type="entry name" value="P-loop containing nucleotide triphosphate hydrolases"/>
    <property type="match status" value="2"/>
</dbReference>
<dbReference type="Pfam" id="PF00271">
    <property type="entry name" value="Helicase_C"/>
    <property type="match status" value="1"/>
</dbReference>
<dbReference type="PANTHER" id="PTHR30580:SF0">
    <property type="entry name" value="PRIMOSOMAL PROTEIN N"/>
    <property type="match status" value="1"/>
</dbReference>
<dbReference type="InterPro" id="IPR041222">
    <property type="entry name" value="PriA_3primeBD"/>
</dbReference>
<dbReference type="InterPro" id="IPR011545">
    <property type="entry name" value="DEAD/DEAH_box_helicase_dom"/>
</dbReference>
<dbReference type="GO" id="GO:0005524">
    <property type="term" value="F:ATP binding"/>
    <property type="evidence" value="ECO:0007669"/>
    <property type="project" value="UniProtKB-UniRule"/>
</dbReference>
<comment type="subunit">
    <text evidence="11">Component of the replication restart primosome.</text>
</comment>
<dbReference type="PROSITE" id="PS51192">
    <property type="entry name" value="HELICASE_ATP_BIND_1"/>
    <property type="match status" value="1"/>
</dbReference>
<name>A0A846QGN2_9BACT</name>
<sequence>MKLWHVALPCAPFSILTYAHPACLPAESIRPGQRVVVPLGRSTRLGIVVREAVDAPPNVTLREIVWPAEREALLDARYMELADNLATRQMSELGKILEALLPAAVRSVRISFRVFDPRYPARLSGAELGALCAQDRVELARLWDEGRMQVVARCTAEKEQEYCFLTQDPPWPVRPSAKRQIEVLEYLWDNGPTSRTELVADLGSGVAQALNTLVANAVVSIGPPPVVDEPEVCAIDVQENVPELSAEQSVCLDDLYAALDSGQPATRLVFGVTGSGKTLVYLKLAERALASGRSVLLLAPEVALACHLYKAVVRHFPGLNVRLYHGYQQPSRREDTFRELAASAGPELVVGTRSALFLPVGQVGLIVLDEEHDSSFKQEERLPYQAKEVAHFRARQDGALLVLGSATPDVKTFQAVEQGLITSVCMEHRVGDGTLPEIALVDLRNERPSVGPLTPTAAAALTATVKAGDQAIIMLNRRGYAPLMYCLDCGAVMRCPHCDVGLTYHKNRERLVCHYCGESREFPCRCTCGGSNFLPMGEGTESIEETLNVLLPAGTGVLRLDRDSTRRPGRMEEILDSFARQEAQVLVGTQMLSKGHHFPNVTLVAVPDGDMGLNLPDYRAAERTFQLLVQVAGRAGRGEKPGRVLIQTRDPNHYCWKFVRENDYRGFFAREVELRRKYGYPPFTRLGLVRMSHPVDWAEGETRIMELGSILMDLGMKLGVRVLGPAPSPLAMLRGRKRYQCLLKGKDWPSVRRVFAHLKSRLSQHSKIRVSLDLDPVNML</sequence>
<dbReference type="InterPro" id="IPR014001">
    <property type="entry name" value="Helicase_ATP-bd"/>
</dbReference>
<keyword evidence="10 11" id="KW-0413">Isomerase</keyword>
<feature type="domain" description="Helicase ATP-binding" evidence="12">
    <location>
        <begin position="258"/>
        <end position="426"/>
    </location>
</feature>
<dbReference type="InterPro" id="IPR005259">
    <property type="entry name" value="PriA"/>
</dbReference>
<reference evidence="14 15" key="1">
    <citation type="submission" date="2020-03" db="EMBL/GenBank/DDBJ databases">
        <title>Genomic Encyclopedia of Type Strains, Phase IV (KMG-IV): sequencing the most valuable type-strain genomes for metagenomic binning, comparative biology and taxonomic classification.</title>
        <authorList>
            <person name="Goeker M."/>
        </authorList>
    </citation>
    <scope>NUCLEOTIDE SEQUENCE [LARGE SCALE GENOMIC DNA]</scope>
    <source>
        <strain evidence="14 15">DSM 24233</strain>
    </source>
</reference>